<evidence type="ECO:0000313" key="1">
    <source>
        <dbReference type="EMBL" id="UPK92182.1"/>
    </source>
</evidence>
<dbReference type="EMBL" id="CP090032">
    <property type="protein sequence ID" value="UPK92182.1"/>
    <property type="molecule type" value="Genomic_DNA"/>
</dbReference>
<organism evidence="1 2">
    <name type="scientific">Fusarium solani subsp. cucurbitae</name>
    <name type="common">Neocosmosporum cucurbitae</name>
    <dbReference type="NCBI Taxonomy" id="2747967"/>
    <lineage>
        <taxon>Eukaryota</taxon>
        <taxon>Fungi</taxon>
        <taxon>Dikarya</taxon>
        <taxon>Ascomycota</taxon>
        <taxon>Pezizomycotina</taxon>
        <taxon>Sordariomycetes</taxon>
        <taxon>Hypocreomycetidae</taxon>
        <taxon>Hypocreales</taxon>
        <taxon>Nectriaceae</taxon>
        <taxon>Fusarium</taxon>
        <taxon>Fusarium solani species complex</taxon>
    </lineage>
</organism>
<keyword evidence="2" id="KW-1185">Reference proteome</keyword>
<evidence type="ECO:0000313" key="2">
    <source>
        <dbReference type="Proteomes" id="UP000830768"/>
    </source>
</evidence>
<gene>
    <name evidence="1" type="ORF">LCI18_003117</name>
</gene>
<protein>
    <submittedName>
        <fullName evidence="1">Uncharacterized protein</fullName>
    </submittedName>
</protein>
<sequence>MNSVITALLLPLVLASPLKPRQEDERPTLNTGCEPGDLTPENWRTNVIDATISGTLGFGQVLSPAEYPRLFLQDDNPRLDFQCSDLNNPDKCTIPTNFIFVGESNDFSGTVCGAFHNPQLGFIGQAWVNLYTHLRNINNAVQPAVDSILNSNFIDDLVTKSTAEPLPIPKEVLFKLAELSLVFVPAPIGPELAAFRTIVPRFKKLAGKLLKNVRNEQADEDENIDNQPQILKDLLGSVPAWVQENMKEQNDDIFLNTHSDNTIGDMLKDGAGLSTPTSQEDYEKAISRNLKIYALAQLWTKISMNLLLSDPDEFGQCISEPSTRVRDKCMQFKYRDGTTPVTLATGEHPRDAAGAIASTGLNFDTVANNAIDCQNAGKTFSDVDFDGFLTSDNDNDQAIPACLFGVPVVGSLE</sequence>
<dbReference type="Proteomes" id="UP000830768">
    <property type="component" value="Chromosome 3"/>
</dbReference>
<proteinExistence type="predicted"/>
<accession>A0ACD3YTE7</accession>
<name>A0ACD3YTE7_FUSSC</name>
<reference evidence="1" key="1">
    <citation type="submission" date="2021-11" db="EMBL/GenBank/DDBJ databases">
        <title>Fusarium solani-melongenae Genome sequencing and assembly.</title>
        <authorList>
            <person name="Xie S."/>
            <person name="Huang L."/>
            <person name="Zhang X."/>
        </authorList>
    </citation>
    <scope>NUCLEOTIDE SEQUENCE</scope>
    <source>
        <strain evidence="1">CRI 24-3</strain>
    </source>
</reference>